<feature type="domain" description="Semialdehyde dehydrogenase NAD-binding" evidence="4">
    <location>
        <begin position="8"/>
        <end position="132"/>
    </location>
</feature>
<comment type="similarity">
    <text evidence="1">Belongs to the aspartate-semialdehyde dehydrogenase family.</text>
</comment>
<gene>
    <name evidence="5" type="ORF">NEF87_001621</name>
</gene>
<dbReference type="SMART" id="SM00859">
    <property type="entry name" value="Semialdhyde_dh"/>
    <property type="match status" value="1"/>
</dbReference>
<keyword evidence="6" id="KW-1185">Reference proteome</keyword>
<protein>
    <submittedName>
        <fullName evidence="5">Aspartate-semialdehyde dehydrogenase</fullName>
        <ecNumber evidence="5">1.2.1.11</ecNumber>
    </submittedName>
</protein>
<organism evidence="5 6">
    <name type="scientific">Candidatus Lokiarchaeum ossiferum</name>
    <dbReference type="NCBI Taxonomy" id="2951803"/>
    <lineage>
        <taxon>Archaea</taxon>
        <taxon>Promethearchaeati</taxon>
        <taxon>Promethearchaeota</taxon>
        <taxon>Promethearchaeia</taxon>
        <taxon>Promethearchaeales</taxon>
        <taxon>Promethearchaeaceae</taxon>
        <taxon>Candidatus Lokiarchaeum</taxon>
    </lineage>
</organism>
<dbReference type="CDD" id="cd18130">
    <property type="entry name" value="ASADH_C_arch_fung_like"/>
    <property type="match status" value="1"/>
</dbReference>
<dbReference type="InterPro" id="IPR005676">
    <property type="entry name" value="Asp_semi-ald_DH_pep-lack"/>
</dbReference>
<keyword evidence="2" id="KW-0521">NADP</keyword>
<dbReference type="Pfam" id="PF01118">
    <property type="entry name" value="Semialdhyde_dh"/>
    <property type="match status" value="1"/>
</dbReference>
<dbReference type="InterPro" id="IPR012280">
    <property type="entry name" value="Semialdhyde_DH_dimer_dom"/>
</dbReference>
<dbReference type="CDD" id="cd02315">
    <property type="entry name" value="ScASADH_like_N"/>
    <property type="match status" value="1"/>
</dbReference>
<evidence type="ECO:0000256" key="3">
    <source>
        <dbReference type="ARBA" id="ARBA00023002"/>
    </source>
</evidence>
<proteinExistence type="inferred from homology"/>
<dbReference type="InterPro" id="IPR000534">
    <property type="entry name" value="Semialdehyde_DH_NAD-bd"/>
</dbReference>
<keyword evidence="3 5" id="KW-0560">Oxidoreductase</keyword>
<name>A0ABY6HPH7_9ARCH</name>
<accession>A0ABY6HPH7</accession>
<dbReference type="Proteomes" id="UP001208689">
    <property type="component" value="Chromosome"/>
</dbReference>
<dbReference type="NCBIfam" id="NF006416">
    <property type="entry name" value="PRK08664.1"/>
    <property type="match status" value="1"/>
</dbReference>
<dbReference type="SUPFAM" id="SSF51735">
    <property type="entry name" value="NAD(P)-binding Rossmann-fold domains"/>
    <property type="match status" value="1"/>
</dbReference>
<dbReference type="SUPFAM" id="SSF55347">
    <property type="entry name" value="Glyceraldehyde-3-phosphate dehydrogenase-like, C-terminal domain"/>
    <property type="match status" value="1"/>
</dbReference>
<evidence type="ECO:0000259" key="4">
    <source>
        <dbReference type="SMART" id="SM00859"/>
    </source>
</evidence>
<reference evidence="5" key="1">
    <citation type="submission" date="2022-09" db="EMBL/GenBank/DDBJ databases">
        <title>Actin cytoskeleton and complex cell architecture in an #Asgard archaeon.</title>
        <authorList>
            <person name="Ponce Toledo R.I."/>
            <person name="Schleper C."/>
            <person name="Rodrigues Oliveira T."/>
            <person name="Wollweber F."/>
            <person name="Xu J."/>
            <person name="Rittmann S."/>
            <person name="Klingl A."/>
            <person name="Pilhofer M."/>
        </authorList>
    </citation>
    <scope>NUCLEOTIDE SEQUENCE</scope>
    <source>
        <strain evidence="5">B-35</strain>
    </source>
</reference>
<dbReference type="PIRSF" id="PIRSF000148">
    <property type="entry name" value="ASA_dh"/>
    <property type="match status" value="1"/>
</dbReference>
<dbReference type="EMBL" id="CP104013">
    <property type="protein sequence ID" value="UYP45336.1"/>
    <property type="molecule type" value="Genomic_DNA"/>
</dbReference>
<dbReference type="PANTHER" id="PTHR46718">
    <property type="entry name" value="ASPARTATE-SEMIALDEHYDE DEHYDROGENASE"/>
    <property type="match status" value="1"/>
</dbReference>
<dbReference type="Pfam" id="PF02774">
    <property type="entry name" value="Semialdhyde_dhC"/>
    <property type="match status" value="1"/>
</dbReference>
<dbReference type="InterPro" id="IPR036291">
    <property type="entry name" value="NAD(P)-bd_dom_sf"/>
</dbReference>
<dbReference type="NCBIfam" id="TIGR00978">
    <property type="entry name" value="asd_EA"/>
    <property type="match status" value="1"/>
</dbReference>
<dbReference type="GO" id="GO:0004073">
    <property type="term" value="F:aspartate-semialdehyde dehydrogenase activity"/>
    <property type="evidence" value="ECO:0007669"/>
    <property type="project" value="UniProtKB-EC"/>
</dbReference>
<evidence type="ECO:0000256" key="1">
    <source>
        <dbReference type="ARBA" id="ARBA00010584"/>
    </source>
</evidence>
<evidence type="ECO:0000313" key="5">
    <source>
        <dbReference type="EMBL" id="UYP45336.1"/>
    </source>
</evidence>
<dbReference type="PANTHER" id="PTHR46718:SF1">
    <property type="entry name" value="ASPARTATE-SEMIALDEHYDE DEHYDROGENASE"/>
    <property type="match status" value="1"/>
</dbReference>
<dbReference type="Gene3D" id="3.30.360.10">
    <property type="entry name" value="Dihydrodipicolinate Reductase, domain 2"/>
    <property type="match status" value="1"/>
</dbReference>
<evidence type="ECO:0000256" key="2">
    <source>
        <dbReference type="ARBA" id="ARBA00022857"/>
    </source>
</evidence>
<evidence type="ECO:0000313" key="6">
    <source>
        <dbReference type="Proteomes" id="UP001208689"/>
    </source>
</evidence>
<dbReference type="EC" id="1.2.1.11" evidence="5"/>
<sequence length="356" mass="39458">MITIPQKKVAIVACTGMAGQQFVEALDNHPWFSIESLHGFSSAGFTYREKRRGFSSYRTSEKILNMKIKPIEDIDYENIDVVFSAVPGDVAESIEGKIALHIPVISTASFYRYQPDVPIFLPFVNGEHFRIFDEQKKQRNWNGFVCPGPNCTTVGLAISSYPIFENFGLKSMHAVSMQAISGGGYPGVPSYDILGNVVPHIPNEEGKVIREVKKIFANLSAGNLEEPSFPLDAKCNRVPVVDGHLESVFIQTEQQTTVEEITHLLQNYRGQTDGLNLPNAPEFPIKVFTDNSPYRPQPRIDLKNSSTNGMITFVGGIEQTVFENGFKFTVLSHNTELGAGRGGVLSAEYLTAKNYI</sequence>
<dbReference type="Gene3D" id="3.40.50.720">
    <property type="entry name" value="NAD(P)-binding Rossmann-like Domain"/>
    <property type="match status" value="1"/>
</dbReference>
<dbReference type="InterPro" id="IPR051823">
    <property type="entry name" value="ASADH-related"/>
</dbReference>